<accession>A0A5N5LGT2</accession>
<evidence type="ECO:0000313" key="2">
    <source>
        <dbReference type="EMBL" id="KAB5541176.1"/>
    </source>
</evidence>
<protein>
    <submittedName>
        <fullName evidence="2">Uncharacterized protein</fullName>
    </submittedName>
</protein>
<comment type="caution">
    <text evidence="2">The sequence shown here is derived from an EMBL/GenBank/DDBJ whole genome shotgun (WGS) entry which is preliminary data.</text>
</comment>
<dbReference type="Proteomes" id="UP000326939">
    <property type="component" value="Chromosome 9"/>
</dbReference>
<feature type="region of interest" description="Disordered" evidence="1">
    <location>
        <begin position="81"/>
        <end position="106"/>
    </location>
</feature>
<evidence type="ECO:0000313" key="3">
    <source>
        <dbReference type="Proteomes" id="UP000326939"/>
    </source>
</evidence>
<proteinExistence type="predicted"/>
<keyword evidence="3" id="KW-1185">Reference proteome</keyword>
<dbReference type="EMBL" id="VDCV01000009">
    <property type="protein sequence ID" value="KAB5541176.1"/>
    <property type="molecule type" value="Genomic_DNA"/>
</dbReference>
<name>A0A5N5LGT2_9ROSI</name>
<reference evidence="3" key="1">
    <citation type="journal article" date="2019" name="Gigascience">
        <title>De novo genome assembly of the endangered Acer yangbiense, a plant species with extremely small populations endemic to Yunnan Province, China.</title>
        <authorList>
            <person name="Yang J."/>
            <person name="Wariss H.M."/>
            <person name="Tao L."/>
            <person name="Zhang R."/>
            <person name="Yun Q."/>
            <person name="Hollingsworth P."/>
            <person name="Dao Z."/>
            <person name="Luo G."/>
            <person name="Guo H."/>
            <person name="Ma Y."/>
            <person name="Sun W."/>
        </authorList>
    </citation>
    <scope>NUCLEOTIDE SEQUENCE [LARGE SCALE GENOMIC DNA]</scope>
    <source>
        <strain evidence="3">cv. br00</strain>
    </source>
</reference>
<dbReference type="AlphaFoldDB" id="A0A5N5LGT2"/>
<organism evidence="2 3">
    <name type="scientific">Salix brachista</name>
    <dbReference type="NCBI Taxonomy" id="2182728"/>
    <lineage>
        <taxon>Eukaryota</taxon>
        <taxon>Viridiplantae</taxon>
        <taxon>Streptophyta</taxon>
        <taxon>Embryophyta</taxon>
        <taxon>Tracheophyta</taxon>
        <taxon>Spermatophyta</taxon>
        <taxon>Magnoliopsida</taxon>
        <taxon>eudicotyledons</taxon>
        <taxon>Gunneridae</taxon>
        <taxon>Pentapetalae</taxon>
        <taxon>rosids</taxon>
        <taxon>fabids</taxon>
        <taxon>Malpighiales</taxon>
        <taxon>Salicaceae</taxon>
        <taxon>Saliceae</taxon>
        <taxon>Salix</taxon>
    </lineage>
</organism>
<sequence length="106" mass="11551">MIYSLHPSEQKRVADAPCFYPSLHKAVTDNADFLCQLVTASVSITITDYGPSPYIQGAYGPTTGATNQYLTSCYHHLHISTRPPPATPEVPSTPGEYAPLRTNNIN</sequence>
<gene>
    <name evidence="2" type="ORF">DKX38_014150</name>
</gene>
<evidence type="ECO:0000256" key="1">
    <source>
        <dbReference type="SAM" id="MobiDB-lite"/>
    </source>
</evidence>